<dbReference type="AlphaFoldDB" id="A0A0J1FRL3"/>
<dbReference type="GO" id="GO:0007165">
    <property type="term" value="P:signal transduction"/>
    <property type="evidence" value="ECO:0007669"/>
    <property type="project" value="UniProtKB-KW"/>
</dbReference>
<dbReference type="SUPFAM" id="SSF58104">
    <property type="entry name" value="Methyl-accepting chemotaxis protein (MCP) signaling domain"/>
    <property type="match status" value="1"/>
</dbReference>
<evidence type="ECO:0000256" key="1">
    <source>
        <dbReference type="ARBA" id="ARBA00023224"/>
    </source>
</evidence>
<proteinExistence type="predicted"/>
<dbReference type="STRING" id="476652.DEAC_c22530"/>
<dbReference type="PANTHER" id="PTHR32089:SF112">
    <property type="entry name" value="LYSOZYME-LIKE PROTEIN-RELATED"/>
    <property type="match status" value="1"/>
</dbReference>
<dbReference type="PROSITE" id="PS50111">
    <property type="entry name" value="CHEMOTAXIS_TRANSDUC_2"/>
    <property type="match status" value="1"/>
</dbReference>
<evidence type="ECO:0000313" key="4">
    <source>
        <dbReference type="EMBL" id="KLU65623.1"/>
    </source>
</evidence>
<dbReference type="Proteomes" id="UP000036356">
    <property type="component" value="Unassembled WGS sequence"/>
</dbReference>
<dbReference type="InterPro" id="IPR004089">
    <property type="entry name" value="MCPsignal_dom"/>
</dbReference>
<dbReference type="PATRIC" id="fig|476652.3.peg.2334"/>
<reference evidence="4 5" key="1">
    <citation type="submission" date="2015-06" db="EMBL/GenBank/DDBJ databases">
        <title>Draft genome of the moderately acidophilic sulfate reducer Candidatus Desulfosporosinus acididurans strain M1.</title>
        <authorList>
            <person name="Poehlein A."/>
            <person name="Petzsch P."/>
            <person name="Johnson B.D."/>
            <person name="Schloemann M."/>
            <person name="Daniel R."/>
            <person name="Muehling M."/>
        </authorList>
    </citation>
    <scope>NUCLEOTIDE SEQUENCE [LARGE SCALE GENOMIC DNA]</scope>
    <source>
        <strain evidence="4 5">M1</strain>
    </source>
</reference>
<comment type="caution">
    <text evidence="4">The sequence shown here is derived from an EMBL/GenBank/DDBJ whole genome shotgun (WGS) entry which is preliminary data.</text>
</comment>
<keyword evidence="1 2" id="KW-0807">Transducer</keyword>
<evidence type="ECO:0000256" key="2">
    <source>
        <dbReference type="PROSITE-ProRule" id="PRU00284"/>
    </source>
</evidence>
<evidence type="ECO:0000259" key="3">
    <source>
        <dbReference type="PROSITE" id="PS50111"/>
    </source>
</evidence>
<dbReference type="GO" id="GO:0016020">
    <property type="term" value="C:membrane"/>
    <property type="evidence" value="ECO:0007669"/>
    <property type="project" value="InterPro"/>
</dbReference>
<dbReference type="SMART" id="SM00283">
    <property type="entry name" value="MA"/>
    <property type="match status" value="1"/>
</dbReference>
<dbReference type="Gene3D" id="1.10.287.950">
    <property type="entry name" value="Methyl-accepting chemotaxis protein"/>
    <property type="match status" value="1"/>
</dbReference>
<gene>
    <name evidence="4" type="primary">yfmS_2</name>
    <name evidence="4" type="ORF">DEAC_c22530</name>
</gene>
<keyword evidence="5" id="KW-1185">Reference proteome</keyword>
<evidence type="ECO:0000313" key="5">
    <source>
        <dbReference type="Proteomes" id="UP000036356"/>
    </source>
</evidence>
<dbReference type="EMBL" id="LDZY01000007">
    <property type="protein sequence ID" value="KLU65623.1"/>
    <property type="molecule type" value="Genomic_DNA"/>
</dbReference>
<sequence>MNVKDLNSFIETLPSLLDVMQDDMTILVYDLETMTFKAVLEGKNLKTNLKAGDSFNDSRGSFKYLKESKRQVRSIVPKGYFGVPAKGCLTPVFDEKGNVVAVVSVSKSMEIETQIEEIVTFLLESFEQLNVGVGEVASGSQELAVFIKETMEFSEKTQQKISEIDGITQKIKTISSQSNLLALNASIEAARAGEAGKGFSVVAKEMGVLSGLSKESTELVSRSLQEIKNAIDTIAKQISKTSLTAENQASATEEIAATSDEIVTTTKRLAQITQISTFEEELAQK</sequence>
<name>A0A0J1FRL3_9FIRM</name>
<organism evidence="4 5">
    <name type="scientific">Desulfosporosinus acididurans</name>
    <dbReference type="NCBI Taxonomy" id="476652"/>
    <lineage>
        <taxon>Bacteria</taxon>
        <taxon>Bacillati</taxon>
        <taxon>Bacillota</taxon>
        <taxon>Clostridia</taxon>
        <taxon>Eubacteriales</taxon>
        <taxon>Desulfitobacteriaceae</taxon>
        <taxon>Desulfosporosinus</taxon>
    </lineage>
</organism>
<protein>
    <submittedName>
        <fullName evidence="4">Putative sensory transducer protein YfmS</fullName>
    </submittedName>
</protein>
<dbReference type="Pfam" id="PF00015">
    <property type="entry name" value="MCPsignal"/>
    <property type="match status" value="1"/>
</dbReference>
<dbReference type="PANTHER" id="PTHR32089">
    <property type="entry name" value="METHYL-ACCEPTING CHEMOTAXIS PROTEIN MCPB"/>
    <property type="match status" value="1"/>
</dbReference>
<feature type="domain" description="Methyl-accepting transducer" evidence="3">
    <location>
        <begin position="147"/>
        <end position="285"/>
    </location>
</feature>
<accession>A0A0J1FRL3</accession>
<dbReference type="RefSeq" id="WP_047810122.1">
    <property type="nucleotide sequence ID" value="NZ_LDZY01000007.1"/>
</dbReference>